<reference evidence="2 3" key="1">
    <citation type="submission" date="2016-07" db="EMBL/GenBank/DDBJ databases">
        <title>Draft genome sequence of Methyloligella halotolerans C2T (VKM B-2706T=CCUG 61687T=DSM 25045T), a halotolerant polyhydroxybutyrate accumulating methylotroph.</title>
        <authorList>
            <person name="Vasilenko O.V."/>
            <person name="Doronina N.V."/>
            <person name="Poroshina M.N."/>
            <person name="Tarlachkov S.V."/>
            <person name="Trotsenko Y.A."/>
        </authorList>
    </citation>
    <scope>NUCLEOTIDE SEQUENCE [LARGE SCALE GENOMIC DNA]</scope>
    <source>
        <strain evidence="2 3">VKM B-2706</strain>
    </source>
</reference>
<dbReference type="STRING" id="1177755.A7A08_01059"/>
<feature type="transmembrane region" description="Helical" evidence="1">
    <location>
        <begin position="122"/>
        <end position="144"/>
    </location>
</feature>
<dbReference type="PATRIC" id="fig|1177755.3.peg.1062"/>
<feature type="transmembrane region" description="Helical" evidence="1">
    <location>
        <begin position="55"/>
        <end position="79"/>
    </location>
</feature>
<proteinExistence type="predicted"/>
<keyword evidence="3" id="KW-1185">Reference proteome</keyword>
<accession>A0A1E2S0F4</accession>
<evidence type="ECO:0000313" key="3">
    <source>
        <dbReference type="Proteomes" id="UP000095087"/>
    </source>
</evidence>
<organism evidence="2 3">
    <name type="scientific">Methyloligella halotolerans</name>
    <dbReference type="NCBI Taxonomy" id="1177755"/>
    <lineage>
        <taxon>Bacteria</taxon>
        <taxon>Pseudomonadati</taxon>
        <taxon>Pseudomonadota</taxon>
        <taxon>Alphaproteobacteria</taxon>
        <taxon>Hyphomicrobiales</taxon>
        <taxon>Hyphomicrobiaceae</taxon>
        <taxon>Methyloligella</taxon>
    </lineage>
</organism>
<feature type="transmembrane region" description="Helical" evidence="1">
    <location>
        <begin position="24"/>
        <end position="43"/>
    </location>
</feature>
<evidence type="ECO:0000313" key="2">
    <source>
        <dbReference type="EMBL" id="ODA67892.1"/>
    </source>
</evidence>
<protein>
    <submittedName>
        <fullName evidence="2">Uncharacterized protein</fullName>
    </submittedName>
</protein>
<keyword evidence="1" id="KW-1133">Transmembrane helix</keyword>
<dbReference type="Proteomes" id="UP000095087">
    <property type="component" value="Unassembled WGS sequence"/>
</dbReference>
<name>A0A1E2S0F4_9HYPH</name>
<gene>
    <name evidence="2" type="ORF">A7A08_01059</name>
</gene>
<keyword evidence="1" id="KW-0472">Membrane</keyword>
<comment type="caution">
    <text evidence="2">The sequence shown here is derived from an EMBL/GenBank/DDBJ whole genome shotgun (WGS) entry which is preliminary data.</text>
</comment>
<feature type="transmembrane region" description="Helical" evidence="1">
    <location>
        <begin position="91"/>
        <end position="110"/>
    </location>
</feature>
<evidence type="ECO:0000256" key="1">
    <source>
        <dbReference type="SAM" id="Phobius"/>
    </source>
</evidence>
<sequence length="147" mass="15915">MAPRTVAVNRVRLQGSTFIEEIKVYEASGLLIAAIGVVIASLPRLFTQWRTDRPAAYRTAAILLLFVGYMGLGGYLLITSFPGFSARPIKLLGFAGTAIGWIVYGALMVLEQIENDAGLPRWITQFGWTDLGALILLGAGLFALHGF</sequence>
<dbReference type="AlphaFoldDB" id="A0A1E2S0F4"/>
<keyword evidence="1" id="KW-0812">Transmembrane</keyword>
<dbReference type="EMBL" id="MASI01000002">
    <property type="protein sequence ID" value="ODA67892.1"/>
    <property type="molecule type" value="Genomic_DNA"/>
</dbReference>